<sequence length="92" mass="9843">MSVADEAKAAAEAEYPAVTVGDPIARVQRVPFAHGYQRGVQAALDDLPGLISRVMCAVCGDDGEFVQSPGGSWWAHDSHPDDHHDYVPTVRA</sequence>
<feature type="compositionally biased region" description="Basic and acidic residues" evidence="1">
    <location>
        <begin position="76"/>
        <end position="86"/>
    </location>
</feature>
<keyword evidence="3" id="KW-1185">Reference proteome</keyword>
<accession>A0A2U8UIU5</accession>
<dbReference type="RefSeq" id="YP_009801604.1">
    <property type="nucleotide sequence ID" value="NC_047973.1"/>
</dbReference>
<dbReference type="Proteomes" id="UP000246630">
    <property type="component" value="Segment"/>
</dbReference>
<evidence type="ECO:0000256" key="1">
    <source>
        <dbReference type="SAM" id="MobiDB-lite"/>
    </source>
</evidence>
<feature type="region of interest" description="Disordered" evidence="1">
    <location>
        <begin position="73"/>
        <end position="92"/>
    </location>
</feature>
<organism evidence="2 3">
    <name type="scientific">Microbacterium phage Hyperion</name>
    <dbReference type="NCBI Taxonomy" id="2182354"/>
    <lineage>
        <taxon>Viruses</taxon>
        <taxon>Duplodnaviria</taxon>
        <taxon>Heunggongvirae</taxon>
        <taxon>Uroviricota</taxon>
        <taxon>Caudoviricetes</taxon>
        <taxon>Squashvirus</taxon>
        <taxon>Squashvirus hyperion</taxon>
    </lineage>
</organism>
<gene>
    <name evidence="2" type="primary">62</name>
    <name evidence="2" type="ORF">PBI_HYPERION_62</name>
</gene>
<evidence type="ECO:0000313" key="3">
    <source>
        <dbReference type="Proteomes" id="UP000246630"/>
    </source>
</evidence>
<name>A0A2U8UIU5_9CAUD</name>
<dbReference type="GeneID" id="54992120"/>
<reference evidence="2 3" key="1">
    <citation type="submission" date="2018-03" db="EMBL/GenBank/DDBJ databases">
        <authorList>
            <person name="Stanton A.-C.J."/>
            <person name="Garlena R.A."/>
            <person name="Russell D.A."/>
            <person name="Pope W.H."/>
            <person name="Jacobs-Sera D."/>
            <person name="Hatfull G.F."/>
        </authorList>
    </citation>
    <scope>NUCLEOTIDE SEQUENCE [LARGE SCALE GENOMIC DNA]</scope>
</reference>
<proteinExistence type="predicted"/>
<dbReference type="EMBL" id="MH153803">
    <property type="protein sequence ID" value="AWN03577.1"/>
    <property type="molecule type" value="Genomic_DNA"/>
</dbReference>
<dbReference type="KEGG" id="vg:54992120"/>
<protein>
    <submittedName>
        <fullName evidence="2">Uncharacterized protein</fullName>
    </submittedName>
</protein>
<evidence type="ECO:0000313" key="2">
    <source>
        <dbReference type="EMBL" id="AWN03577.1"/>
    </source>
</evidence>